<name>A0A0M4DI67_9BACT</name>
<dbReference type="Proteomes" id="UP000057158">
    <property type="component" value="Chromosome"/>
</dbReference>
<dbReference type="PATRIC" id="fig|1603606.3.peg.2252"/>
<accession>A0A0M4DI67</accession>
<gene>
    <name evidence="1" type="ORF">DSOUD_2083</name>
</gene>
<organism evidence="1 2">
    <name type="scientific">Desulfuromonas soudanensis</name>
    <dbReference type="NCBI Taxonomy" id="1603606"/>
    <lineage>
        <taxon>Bacteria</taxon>
        <taxon>Pseudomonadati</taxon>
        <taxon>Thermodesulfobacteriota</taxon>
        <taxon>Desulfuromonadia</taxon>
        <taxon>Desulfuromonadales</taxon>
        <taxon>Desulfuromonadaceae</taxon>
        <taxon>Desulfuromonas</taxon>
    </lineage>
</organism>
<reference evidence="1 2" key="1">
    <citation type="submission" date="2015-07" db="EMBL/GenBank/DDBJ databases">
        <title>Isolation and Genomic Characterization of a Novel Halophilic Metal-Reducing Deltaproteobacterium from the Deep Subsurface.</title>
        <authorList>
            <person name="Badalamenti J.P."/>
            <person name="Summers Z.M."/>
            <person name="Gralnick J.A."/>
            <person name="Bond D.R."/>
        </authorList>
    </citation>
    <scope>NUCLEOTIDE SEQUENCE [LARGE SCALE GENOMIC DNA]</scope>
    <source>
        <strain evidence="1 2">WTL</strain>
    </source>
</reference>
<evidence type="ECO:0000313" key="2">
    <source>
        <dbReference type="Proteomes" id="UP000057158"/>
    </source>
</evidence>
<dbReference type="AlphaFoldDB" id="A0A0M4DI67"/>
<dbReference type="EMBL" id="CP010802">
    <property type="protein sequence ID" value="ALC16850.1"/>
    <property type="molecule type" value="Genomic_DNA"/>
</dbReference>
<dbReference type="KEGG" id="des:DSOUD_2083"/>
<proteinExistence type="predicted"/>
<dbReference type="OrthoDB" id="9815585at2"/>
<dbReference type="STRING" id="1603606.DSOUD_2083"/>
<sequence>MIYPKSPWQRCMEHFYRNVFGVVPAKQIHAPEDPRLDYRTPDLLRFFS</sequence>
<keyword evidence="2" id="KW-1185">Reference proteome</keyword>
<protein>
    <submittedName>
        <fullName evidence="1">Transposase, Mutator family</fullName>
    </submittedName>
</protein>
<evidence type="ECO:0000313" key="1">
    <source>
        <dbReference type="EMBL" id="ALC16850.1"/>
    </source>
</evidence>